<keyword evidence="2" id="KW-1185">Reference proteome</keyword>
<proteinExistence type="predicted"/>
<dbReference type="OrthoDB" id="7715154at2"/>
<organism evidence="1 2">
    <name type="scientific">Mameliella alba</name>
    <dbReference type="NCBI Taxonomy" id="561184"/>
    <lineage>
        <taxon>Bacteria</taxon>
        <taxon>Pseudomonadati</taxon>
        <taxon>Pseudomonadota</taxon>
        <taxon>Alphaproteobacteria</taxon>
        <taxon>Rhodobacterales</taxon>
        <taxon>Roseobacteraceae</taxon>
        <taxon>Mameliella</taxon>
    </lineage>
</organism>
<dbReference type="Proteomes" id="UP000030960">
    <property type="component" value="Unassembled WGS sequence"/>
</dbReference>
<reference evidence="1 2" key="1">
    <citation type="submission" date="2014-10" db="EMBL/GenBank/DDBJ databases">
        <title>Genome sequence of Ponticoccus sp. strain UMTAT08 isolated from clonal culture of toxic dinoflagellate Alexandrium tamiyavanichii.</title>
        <authorList>
            <person name="Gan H.Y."/>
            <person name="Muhd D.-D."/>
            <person name="Mohd Noor M.E."/>
            <person name="Yeong Y.S."/>
            <person name="Usup G."/>
        </authorList>
    </citation>
    <scope>NUCLEOTIDE SEQUENCE [LARGE SCALE GENOMIC DNA]</scope>
    <source>
        <strain evidence="1 2">UMTAT08</strain>
    </source>
</reference>
<dbReference type="AlphaFoldDB" id="A0A0B3SR74"/>
<evidence type="ECO:0000313" key="2">
    <source>
        <dbReference type="Proteomes" id="UP000030960"/>
    </source>
</evidence>
<dbReference type="GO" id="GO:0015628">
    <property type="term" value="P:protein secretion by the type II secretion system"/>
    <property type="evidence" value="ECO:0007669"/>
    <property type="project" value="InterPro"/>
</dbReference>
<sequence>MADLAEFPLPPDDPGLATAPVGGPVPRGRYVALVPGEAVPLVTLDLPGRLRGVAREQVAQRQLADLLGPVAGALQMRPFALDGNAEGWTRVLVVDRAALERWRGQVDKGCDAVLPDYLALPVDNTCWTVAGTPDRLRARFGPADGVTTTESALCLQAEAIIARDGAPERVQRYGPPLPEFEAWLAARDIPVVAGGPDKRADLRAFSRGETGLDLRADPQAARGRLRRQLSAWRWPVLTGAVAAGLWAAAQIAVIRATEAETAALTARAMELTRAEFVTSGPILDMRVQIARALAEQRRALRARSGDSSPLDLFAGAAPVLSGAGARLDTVAWAPEEGLQLVLEMGDFAAVDALVDSLAAEGLRITVRDARLGGEGGVIADLTIREPEQGG</sequence>
<dbReference type="InterPro" id="IPR007812">
    <property type="entry name" value="T2SS_protein-GspL"/>
</dbReference>
<dbReference type="InterPro" id="IPR043129">
    <property type="entry name" value="ATPase_NBD"/>
</dbReference>
<dbReference type="Gene3D" id="3.30.420.380">
    <property type="match status" value="1"/>
</dbReference>
<dbReference type="GO" id="GO:0015627">
    <property type="term" value="C:type II protein secretion system complex"/>
    <property type="evidence" value="ECO:0007669"/>
    <property type="project" value="InterPro"/>
</dbReference>
<evidence type="ECO:0000313" key="1">
    <source>
        <dbReference type="EMBL" id="KHQ52914.1"/>
    </source>
</evidence>
<dbReference type="EMBL" id="JSUQ01000009">
    <property type="protein sequence ID" value="KHQ52914.1"/>
    <property type="molecule type" value="Genomic_DNA"/>
</dbReference>
<name>A0A0B3SR74_9RHOB</name>
<dbReference type="GO" id="GO:0009276">
    <property type="term" value="C:Gram-negative-bacterium-type cell wall"/>
    <property type="evidence" value="ECO:0007669"/>
    <property type="project" value="InterPro"/>
</dbReference>
<protein>
    <submittedName>
        <fullName evidence="1">Type II secretion system protein L</fullName>
    </submittedName>
</protein>
<gene>
    <name evidence="1" type="ORF">OA50_02458</name>
</gene>
<dbReference type="SUPFAM" id="SSF53067">
    <property type="entry name" value="Actin-like ATPase domain"/>
    <property type="match status" value="1"/>
</dbReference>
<dbReference type="STRING" id="561184.SAMN05216376_11078"/>
<dbReference type="NCBIfam" id="TIGR01709">
    <property type="entry name" value="typeII_sec_gspL"/>
    <property type="match status" value="1"/>
</dbReference>
<comment type="caution">
    <text evidence="1">The sequence shown here is derived from an EMBL/GenBank/DDBJ whole genome shotgun (WGS) entry which is preliminary data.</text>
</comment>
<accession>A0A0B3SR74</accession>